<evidence type="ECO:0000313" key="1">
    <source>
        <dbReference type="EMBL" id="AJT61083.1"/>
    </source>
</evidence>
<reference evidence="1 2" key="1">
    <citation type="journal article" date="2016" name="Genom Data">
        <title>Complete genome sequence of a giant Vibrio phage ValKK3 infecting Vibrio alginolyticus.</title>
        <authorList>
            <person name="Lal T.M."/>
            <person name="Sano M."/>
            <person name="Hatai K."/>
            <person name="Ransangan J."/>
        </authorList>
    </citation>
    <scope>NUCLEOTIDE SEQUENCE [LARGE SCALE GENOMIC DNA]</scope>
</reference>
<dbReference type="SUPFAM" id="SSF56731">
    <property type="entry name" value="DNA primase core"/>
    <property type="match status" value="1"/>
</dbReference>
<dbReference type="Proteomes" id="UP000202888">
    <property type="component" value="Segment"/>
</dbReference>
<proteinExistence type="inferred from homology"/>
<name>A0A0D4DC06_9CAUD</name>
<keyword evidence="2" id="KW-1185">Reference proteome</keyword>
<organism evidence="1 2">
    <name type="scientific">Vibrio phage ValKK3</name>
    <dbReference type="NCBI Taxonomy" id="1610855"/>
    <lineage>
        <taxon>Viruses</taxon>
        <taxon>Duplodnaviria</taxon>
        <taxon>Heunggongvirae</taxon>
        <taxon>Uroviricota</taxon>
        <taxon>Caudoviricetes</taxon>
        <taxon>Pantevenvirales</taxon>
        <taxon>Straboviridae</taxon>
        <taxon>Schizotequatrovirus</taxon>
        <taxon>Schizotequatrovirus valkk3</taxon>
    </lineage>
</organism>
<accession>A0A0D4DC06</accession>
<dbReference type="InterPro" id="IPR046392">
    <property type="entry name" value="PRIMASE_T4"/>
</dbReference>
<protein>
    <submittedName>
        <fullName evidence="1">DNA primase subunit</fullName>
    </submittedName>
</protein>
<sequence length="352" mass="41384">MQILIDIQYAKMLQHRLLLPTVHSHRPFKINARCPICGDSKKNKYKTRFWINEVKTRSGEIHLRCSCWNCDYNESLYTFLKDHEPSLFSQYRVELFKERNSRERKEREPEPVVEKKEATVVEKEQEEQLFYNITALKDGHVMHKYLESRKIPKDKWHLLGFTRGWSQMAKTLRPDLYEGEIRNDHPRLVIPIYNKEGLIAVQGRALTNKHAQRYMTIKIDDDFNKIYGTERINEDDPVIFVEGPIDSLFLYNCCAIVGGQVSPQNAPYAGNRIWALDNEPRHPDVVKRLQVLIRAGERVVIWDKLPPQIIDKKDINDFVKAGVSAEFIQQYIYENAVSGLMATNRLNRWKKI</sequence>
<dbReference type="EMBL" id="KP671755">
    <property type="protein sequence ID" value="AJT61083.1"/>
    <property type="molecule type" value="Genomic_DNA"/>
</dbReference>
<dbReference type="GeneID" id="26628568"/>
<dbReference type="RefSeq" id="YP_009201345.1">
    <property type="nucleotide sequence ID" value="NC_028829.1"/>
</dbReference>
<evidence type="ECO:0000313" key="2">
    <source>
        <dbReference type="Proteomes" id="UP000202888"/>
    </source>
</evidence>
<dbReference type="HAMAP" id="MF_04157">
    <property type="entry name" value="PRIMASE_T4"/>
    <property type="match status" value="1"/>
</dbReference>
<dbReference type="KEGG" id="vg:26628568"/>
<dbReference type="OrthoDB" id="4202at10239"/>